<name>A0A2S0MPT0_9RHOB</name>
<dbReference type="PROSITE" id="PS51891">
    <property type="entry name" value="CENP_V_GFA"/>
    <property type="match status" value="1"/>
</dbReference>
<feature type="domain" description="CENP-V/GFA" evidence="5">
    <location>
        <begin position="7"/>
        <end position="117"/>
    </location>
</feature>
<keyword evidence="2" id="KW-0479">Metal-binding</keyword>
<dbReference type="PANTHER" id="PTHR33337:SF40">
    <property type="entry name" value="CENP-V_GFA DOMAIN-CONTAINING PROTEIN-RELATED"/>
    <property type="match status" value="1"/>
</dbReference>
<dbReference type="GO" id="GO:0016846">
    <property type="term" value="F:carbon-sulfur lyase activity"/>
    <property type="evidence" value="ECO:0007669"/>
    <property type="project" value="InterPro"/>
</dbReference>
<dbReference type="Proteomes" id="UP000237655">
    <property type="component" value="Chromosome"/>
</dbReference>
<organism evidence="6 7">
    <name type="scientific">Pukyongiella litopenaei</name>
    <dbReference type="NCBI Taxonomy" id="2605946"/>
    <lineage>
        <taxon>Bacteria</taxon>
        <taxon>Pseudomonadati</taxon>
        <taxon>Pseudomonadota</taxon>
        <taxon>Alphaproteobacteria</taxon>
        <taxon>Rhodobacterales</taxon>
        <taxon>Paracoccaceae</taxon>
        <taxon>Pukyongiella</taxon>
    </lineage>
</organism>
<dbReference type="InterPro" id="IPR006913">
    <property type="entry name" value="CENP-V/GFA"/>
</dbReference>
<evidence type="ECO:0000256" key="4">
    <source>
        <dbReference type="ARBA" id="ARBA00023239"/>
    </source>
</evidence>
<proteinExistence type="inferred from homology"/>
<evidence type="ECO:0000256" key="3">
    <source>
        <dbReference type="ARBA" id="ARBA00022833"/>
    </source>
</evidence>
<keyword evidence="3" id="KW-0862">Zinc</keyword>
<evidence type="ECO:0000313" key="6">
    <source>
        <dbReference type="EMBL" id="AVO37713.1"/>
    </source>
</evidence>
<dbReference type="RefSeq" id="WP_106472031.1">
    <property type="nucleotide sequence ID" value="NZ_CP027665.1"/>
</dbReference>
<dbReference type="Pfam" id="PF04828">
    <property type="entry name" value="GFA"/>
    <property type="match status" value="1"/>
</dbReference>
<evidence type="ECO:0000256" key="2">
    <source>
        <dbReference type="ARBA" id="ARBA00022723"/>
    </source>
</evidence>
<keyword evidence="7" id="KW-1185">Reference proteome</keyword>
<reference evidence="7" key="1">
    <citation type="submission" date="2018-03" db="EMBL/GenBank/DDBJ databases">
        <title>Genomic analysis of the strain SH-1 isolated from shrimp intestine.</title>
        <authorList>
            <person name="Kim Y.-S."/>
            <person name="Kim S.-E."/>
            <person name="Kim K.-H."/>
        </authorList>
    </citation>
    <scope>NUCLEOTIDE SEQUENCE [LARGE SCALE GENOMIC DNA]</scope>
    <source>
        <strain evidence="7">SH-1</strain>
    </source>
</reference>
<evidence type="ECO:0000313" key="7">
    <source>
        <dbReference type="Proteomes" id="UP000237655"/>
    </source>
</evidence>
<dbReference type="KEGG" id="thas:C6Y53_08345"/>
<evidence type="ECO:0000259" key="5">
    <source>
        <dbReference type="PROSITE" id="PS51891"/>
    </source>
</evidence>
<keyword evidence="4" id="KW-0456">Lyase</keyword>
<dbReference type="SUPFAM" id="SSF51316">
    <property type="entry name" value="Mss4-like"/>
    <property type="match status" value="1"/>
</dbReference>
<dbReference type="PANTHER" id="PTHR33337">
    <property type="entry name" value="GFA DOMAIN-CONTAINING PROTEIN"/>
    <property type="match status" value="1"/>
</dbReference>
<dbReference type="InterPro" id="IPR011057">
    <property type="entry name" value="Mss4-like_sf"/>
</dbReference>
<dbReference type="EMBL" id="CP027665">
    <property type="protein sequence ID" value="AVO37713.1"/>
    <property type="molecule type" value="Genomic_DNA"/>
</dbReference>
<dbReference type="Gene3D" id="3.90.1590.10">
    <property type="entry name" value="glutathione-dependent formaldehyde- activating enzyme (gfa)"/>
    <property type="match status" value="1"/>
</dbReference>
<sequence>MSETGTTTGKCLCGAVSYRLETAPDHIDACHCSMCRRFSGGIELGIEVPPGGITWQGEDFIRTFASSDWAERGFCSRCGSSLFWRMTAPGPAQGLLSLSAGTLDSFAGLELTTEIYIDHKPAAYAMAGETRKMTEAEVIAAFAPPSEGESQ</sequence>
<dbReference type="GO" id="GO:0046872">
    <property type="term" value="F:metal ion binding"/>
    <property type="evidence" value="ECO:0007669"/>
    <property type="project" value="UniProtKB-KW"/>
</dbReference>
<protein>
    <submittedName>
        <fullName evidence="6">GFA family protein</fullName>
    </submittedName>
</protein>
<gene>
    <name evidence="6" type="ORF">C6Y53_08345</name>
</gene>
<dbReference type="AlphaFoldDB" id="A0A2S0MPT0"/>
<evidence type="ECO:0000256" key="1">
    <source>
        <dbReference type="ARBA" id="ARBA00005495"/>
    </source>
</evidence>
<comment type="similarity">
    <text evidence="1">Belongs to the Gfa family.</text>
</comment>
<accession>A0A2S0MPT0</accession>